<evidence type="ECO:0000256" key="9">
    <source>
        <dbReference type="SAM" id="Phobius"/>
    </source>
</evidence>
<gene>
    <name evidence="10" type="ORF">FHU36_000326</name>
</gene>
<feature type="transmembrane region" description="Helical" evidence="9">
    <location>
        <begin position="328"/>
        <end position="345"/>
    </location>
</feature>
<feature type="transmembrane region" description="Helical" evidence="9">
    <location>
        <begin position="194"/>
        <end position="219"/>
    </location>
</feature>
<organism evidence="10 11">
    <name type="scientific">Nonomuraea muscovyensis</name>
    <dbReference type="NCBI Taxonomy" id="1124761"/>
    <lineage>
        <taxon>Bacteria</taxon>
        <taxon>Bacillati</taxon>
        <taxon>Actinomycetota</taxon>
        <taxon>Actinomycetes</taxon>
        <taxon>Streptosporangiales</taxon>
        <taxon>Streptosporangiaceae</taxon>
        <taxon>Nonomuraea</taxon>
    </lineage>
</organism>
<dbReference type="CDD" id="cd06579">
    <property type="entry name" value="TM_PBP1_transp_AraH_like"/>
    <property type="match status" value="1"/>
</dbReference>
<sequence>MSTNPTGVDAALDAGPTGRRVGETLATPPPPPLVRVQRLLHAHALVGPTLVLVLACVLFGLLIGPRFYQPANLSLIVQQVQIIGMVGVAQTLVVLTAGIDLSVAAIMVLTTVVAGKLAVDAGLPAPVALVAGFAVGAAAGAVNGLLVTRLRVPPFIATLGTLNVFGALTLLASQSQTIRGADLPGLFLWPGRTFSALGAEITYGSLLVLAAFGVAAHVLRRTAWGEHVYVTGDSPEGARLSGIRTDRVLLSVYVAAGVICALAGWFLIGRVGSVSPFSGENVNLSSITAVVIGGTSLFGGRGHVAGTLLGALIVGVFSNGLTLAGVDVLWQTFTIGVLVIVAVGVDQWTRRVGG</sequence>
<evidence type="ECO:0000256" key="2">
    <source>
        <dbReference type="ARBA" id="ARBA00022448"/>
    </source>
</evidence>
<keyword evidence="5 9" id="KW-0812">Transmembrane</keyword>
<dbReference type="RefSeq" id="WP_185082033.1">
    <property type="nucleotide sequence ID" value="NZ_JACHJB010000001.1"/>
</dbReference>
<dbReference type="GO" id="GO:0005886">
    <property type="term" value="C:plasma membrane"/>
    <property type="evidence" value="ECO:0007669"/>
    <property type="project" value="UniProtKB-SubCell"/>
</dbReference>
<dbReference type="EMBL" id="JACHJB010000001">
    <property type="protein sequence ID" value="MBB6343817.1"/>
    <property type="molecule type" value="Genomic_DNA"/>
</dbReference>
<accession>A0A7X0ETM1</accession>
<keyword evidence="7 9" id="KW-0472">Membrane</keyword>
<evidence type="ECO:0000256" key="5">
    <source>
        <dbReference type="ARBA" id="ARBA00022692"/>
    </source>
</evidence>
<feature type="transmembrane region" description="Helical" evidence="9">
    <location>
        <begin position="155"/>
        <end position="174"/>
    </location>
</feature>
<keyword evidence="2" id="KW-0813">Transport</keyword>
<keyword evidence="3" id="KW-1003">Cell membrane</keyword>
<feature type="transmembrane region" description="Helical" evidence="9">
    <location>
        <begin position="281"/>
        <end position="298"/>
    </location>
</feature>
<feature type="region of interest" description="Disordered" evidence="8">
    <location>
        <begin position="1"/>
        <end position="29"/>
    </location>
</feature>
<proteinExistence type="predicted"/>
<dbReference type="PANTHER" id="PTHR32196">
    <property type="entry name" value="ABC TRANSPORTER PERMEASE PROTEIN YPHD-RELATED-RELATED"/>
    <property type="match status" value="1"/>
</dbReference>
<evidence type="ECO:0000256" key="8">
    <source>
        <dbReference type="SAM" id="MobiDB-lite"/>
    </source>
</evidence>
<keyword evidence="4" id="KW-0997">Cell inner membrane</keyword>
<evidence type="ECO:0000256" key="7">
    <source>
        <dbReference type="ARBA" id="ARBA00023136"/>
    </source>
</evidence>
<feature type="transmembrane region" description="Helical" evidence="9">
    <location>
        <begin position="82"/>
        <end position="115"/>
    </location>
</feature>
<evidence type="ECO:0000313" key="10">
    <source>
        <dbReference type="EMBL" id="MBB6343817.1"/>
    </source>
</evidence>
<reference evidence="10 11" key="1">
    <citation type="submission" date="2020-08" db="EMBL/GenBank/DDBJ databases">
        <title>Sequencing the genomes of 1000 actinobacteria strains.</title>
        <authorList>
            <person name="Klenk H.-P."/>
        </authorList>
    </citation>
    <scope>NUCLEOTIDE SEQUENCE [LARGE SCALE GENOMIC DNA]</scope>
    <source>
        <strain evidence="10 11">DSM 45913</strain>
    </source>
</reference>
<name>A0A7X0ETM1_9ACTN</name>
<protein>
    <submittedName>
        <fullName evidence="10">Fructose transport system permease protein</fullName>
    </submittedName>
</protein>
<evidence type="ECO:0000256" key="3">
    <source>
        <dbReference type="ARBA" id="ARBA00022475"/>
    </source>
</evidence>
<feature type="transmembrane region" description="Helical" evidence="9">
    <location>
        <begin position="40"/>
        <end position="62"/>
    </location>
</feature>
<dbReference type="Proteomes" id="UP000583800">
    <property type="component" value="Unassembled WGS sequence"/>
</dbReference>
<comment type="subcellular location">
    <subcellularLocation>
        <location evidence="1">Cell membrane</location>
        <topology evidence="1">Multi-pass membrane protein</topology>
    </subcellularLocation>
</comment>
<evidence type="ECO:0000313" key="11">
    <source>
        <dbReference type="Proteomes" id="UP000583800"/>
    </source>
</evidence>
<dbReference type="GO" id="GO:0022857">
    <property type="term" value="F:transmembrane transporter activity"/>
    <property type="evidence" value="ECO:0007669"/>
    <property type="project" value="InterPro"/>
</dbReference>
<evidence type="ECO:0000256" key="4">
    <source>
        <dbReference type="ARBA" id="ARBA00022519"/>
    </source>
</evidence>
<feature type="transmembrane region" description="Helical" evidence="9">
    <location>
        <begin position="127"/>
        <end position="148"/>
    </location>
</feature>
<feature type="transmembrane region" description="Helical" evidence="9">
    <location>
        <begin position="305"/>
        <end position="322"/>
    </location>
</feature>
<dbReference type="Pfam" id="PF02653">
    <property type="entry name" value="BPD_transp_2"/>
    <property type="match status" value="1"/>
</dbReference>
<feature type="transmembrane region" description="Helical" evidence="9">
    <location>
        <begin position="248"/>
        <end position="269"/>
    </location>
</feature>
<dbReference type="AlphaFoldDB" id="A0A7X0ETM1"/>
<keyword evidence="11" id="KW-1185">Reference proteome</keyword>
<evidence type="ECO:0000256" key="6">
    <source>
        <dbReference type="ARBA" id="ARBA00022989"/>
    </source>
</evidence>
<comment type="caution">
    <text evidence="10">The sequence shown here is derived from an EMBL/GenBank/DDBJ whole genome shotgun (WGS) entry which is preliminary data.</text>
</comment>
<dbReference type="PANTHER" id="PTHR32196:SF21">
    <property type="entry name" value="ABC TRANSPORTER PERMEASE PROTEIN YPHD-RELATED"/>
    <property type="match status" value="1"/>
</dbReference>
<keyword evidence="6 9" id="KW-1133">Transmembrane helix</keyword>
<dbReference type="InterPro" id="IPR001851">
    <property type="entry name" value="ABC_transp_permease"/>
</dbReference>
<evidence type="ECO:0000256" key="1">
    <source>
        <dbReference type="ARBA" id="ARBA00004651"/>
    </source>
</evidence>